<evidence type="ECO:0000259" key="6">
    <source>
        <dbReference type="Pfam" id="PF00176"/>
    </source>
</evidence>
<proteinExistence type="predicted"/>
<keyword evidence="8" id="KW-1185">Reference proteome</keyword>
<dbReference type="GO" id="GO:0005524">
    <property type="term" value="F:ATP binding"/>
    <property type="evidence" value="ECO:0007669"/>
    <property type="project" value="UniProtKB-KW"/>
</dbReference>
<feature type="compositionally biased region" description="Low complexity" evidence="5">
    <location>
        <begin position="1443"/>
        <end position="1452"/>
    </location>
</feature>
<accession>A0A9W9C650</accession>
<dbReference type="GO" id="GO:0006281">
    <property type="term" value="P:DNA repair"/>
    <property type="evidence" value="ECO:0007669"/>
    <property type="project" value="TreeGrafter"/>
</dbReference>
<dbReference type="Proteomes" id="UP001140513">
    <property type="component" value="Unassembled WGS sequence"/>
</dbReference>
<feature type="domain" description="SNF2 N-terminal" evidence="6">
    <location>
        <begin position="675"/>
        <end position="902"/>
    </location>
</feature>
<dbReference type="SUPFAM" id="SSF52540">
    <property type="entry name" value="P-loop containing nucleoside triphosphate hydrolases"/>
    <property type="match status" value="2"/>
</dbReference>
<dbReference type="InterPro" id="IPR038718">
    <property type="entry name" value="SNF2-like_sf"/>
</dbReference>
<feature type="region of interest" description="Disordered" evidence="5">
    <location>
        <begin position="1"/>
        <end position="72"/>
    </location>
</feature>
<feature type="coiled-coil region" evidence="4">
    <location>
        <begin position="362"/>
        <end position="389"/>
    </location>
</feature>
<evidence type="ECO:0000256" key="1">
    <source>
        <dbReference type="ARBA" id="ARBA00022741"/>
    </source>
</evidence>
<feature type="compositionally biased region" description="Acidic residues" evidence="5">
    <location>
        <begin position="1414"/>
        <end position="1442"/>
    </location>
</feature>
<dbReference type="InterPro" id="IPR000330">
    <property type="entry name" value="SNF2_N"/>
</dbReference>
<dbReference type="GO" id="GO:0008094">
    <property type="term" value="F:ATP-dependent activity, acting on DNA"/>
    <property type="evidence" value="ECO:0007669"/>
    <property type="project" value="TreeGrafter"/>
</dbReference>
<reference evidence="7" key="1">
    <citation type="submission" date="2022-10" db="EMBL/GenBank/DDBJ databases">
        <title>Tapping the CABI collections for fungal endophytes: first genome assemblies for Collariella, Neodidymelliopsis, Ascochyta clinopodiicola, Didymella pomorum, Didymosphaeria variabile, Neocosmospora piperis and Neocucurbitaria cava.</title>
        <authorList>
            <person name="Hill R."/>
        </authorList>
    </citation>
    <scope>NUCLEOTIDE SEQUENCE</scope>
    <source>
        <strain evidence="7">IMI 356815</strain>
    </source>
</reference>
<keyword evidence="2" id="KW-0378">Hydrolase</keyword>
<evidence type="ECO:0000313" key="7">
    <source>
        <dbReference type="EMBL" id="KAJ4344685.1"/>
    </source>
</evidence>
<feature type="compositionally biased region" description="Basic residues" evidence="5">
    <location>
        <begin position="50"/>
        <end position="60"/>
    </location>
</feature>
<dbReference type="GO" id="GO:0005634">
    <property type="term" value="C:nucleus"/>
    <property type="evidence" value="ECO:0007669"/>
    <property type="project" value="TreeGrafter"/>
</dbReference>
<gene>
    <name evidence="7" type="ORF">N0V89_012429</name>
</gene>
<feature type="region of interest" description="Disordered" evidence="5">
    <location>
        <begin position="1373"/>
        <end position="1511"/>
    </location>
</feature>
<dbReference type="PANTHER" id="PTHR45626">
    <property type="entry name" value="TRANSCRIPTION TERMINATION FACTOR 2-RELATED"/>
    <property type="match status" value="1"/>
</dbReference>
<protein>
    <recommendedName>
        <fullName evidence="6">SNF2 N-terminal domain-containing protein</fullName>
    </recommendedName>
</protein>
<evidence type="ECO:0000256" key="2">
    <source>
        <dbReference type="ARBA" id="ARBA00022801"/>
    </source>
</evidence>
<evidence type="ECO:0000256" key="5">
    <source>
        <dbReference type="SAM" id="MobiDB-lite"/>
    </source>
</evidence>
<dbReference type="RefSeq" id="XP_056065137.1">
    <property type="nucleotide sequence ID" value="XM_056221150.1"/>
</dbReference>
<organism evidence="7 8">
    <name type="scientific">Didymosphaeria variabile</name>
    <dbReference type="NCBI Taxonomy" id="1932322"/>
    <lineage>
        <taxon>Eukaryota</taxon>
        <taxon>Fungi</taxon>
        <taxon>Dikarya</taxon>
        <taxon>Ascomycota</taxon>
        <taxon>Pezizomycotina</taxon>
        <taxon>Dothideomycetes</taxon>
        <taxon>Pleosporomycetidae</taxon>
        <taxon>Pleosporales</taxon>
        <taxon>Massarineae</taxon>
        <taxon>Didymosphaeriaceae</taxon>
        <taxon>Didymosphaeria</taxon>
    </lineage>
</organism>
<keyword evidence="3" id="KW-0067">ATP-binding</keyword>
<dbReference type="Pfam" id="PF00176">
    <property type="entry name" value="SNF2-rel_dom"/>
    <property type="match status" value="1"/>
</dbReference>
<feature type="compositionally biased region" description="Acidic residues" evidence="5">
    <location>
        <begin position="1453"/>
        <end position="1467"/>
    </location>
</feature>
<feature type="compositionally biased region" description="Low complexity" evidence="5">
    <location>
        <begin position="1487"/>
        <end position="1501"/>
    </location>
</feature>
<comment type="caution">
    <text evidence="7">The sequence shown here is derived from an EMBL/GenBank/DDBJ whole genome shotgun (WGS) entry which is preliminary data.</text>
</comment>
<evidence type="ECO:0000256" key="4">
    <source>
        <dbReference type="SAM" id="Coils"/>
    </source>
</evidence>
<dbReference type="GO" id="GO:0016787">
    <property type="term" value="F:hydrolase activity"/>
    <property type="evidence" value="ECO:0007669"/>
    <property type="project" value="UniProtKB-KW"/>
</dbReference>
<sequence>MTETPETPAATQARETLQASSDPSTPRKGRQLPGTPTTPDSGTKILRPIKIQRARSQNKKGSKDDPRLPGDPANLSSFWTKIWEKEGTLTGYLGFNDICDLRQLAMSPLVLYFFNGLAEDRSAMLMEKVLELIKDKAVEVESDDDPCSLYPSEHSGNLHYRSALRVAQATRALQTARSGNTHIVFKESEIEAAASLFHARFGKTIPRLTPNEPYRLPDMGKFPNRKESYLEDYARTFSLLKYISLSLAKVWPTRFGADKWNPNLQISESQVPFWMRMKKATVVESAPDVPAASLEMPERPALNMKFVWKLDAKGKEGPEKFRDHIKDEELDDDLPNLEQNLKIEPAASREQVRDDVRRAFKLDDLQGQIHKLRLELKAQEESDEAVKDESLVISAMEWSKVQDLLWSGKYDTSNSAFYLTTRLADEGEVIWESTVPLVVERYMAFKDGDVAALGNEELMPAIEGSATEGKLDDVEESDPGAGLVSAVRDNSNERIFLDPEKMFEGKKAKMITFYEGHDPTVPGELKSWQRKVAERLTLNDDFRLITNNIGTKLGKIKLSAQERHALATARTEGEHRMFSAGEASRDDSDVSGQYCDLNMIHTGTSAQVGLPLVVSAQALDMEASKDEEGRLMYRSRDAALGHRLWFPWQVNGIATCIIAAIGYIPVLPDASDDVKRAAQWLRGLATGGNMVCDQTGLGKTLVIVANLYIASRVPEYNNEGAQIYRVMMLVVPAGVLKQWADEIFDHFKYFTLIISYDESGLTDAKYKPNFVSATAMKEFPHSKARWPVQFHYIFNESDPRCARTIILTSNDCNVTRSLKSIWHTVGFDEESGAPIQKLIRKSRWRNRVGRAVVDEGQKLKDESSRRWLAFHDIQAPINWIVGATPMSNVSTDFIAQLKIIWIGARRELVRDNAAYEWAATRWRTMKLWKEAAAFKPTDKRRLALLHPPSVRHLLETATKVEIASYFHLCEDQICLKRFMGSKLPLRFDSDEYFDMAKAMKPYFIHTLHCEHKKEEQAAHQILHREASRRFVETLRGFSIKQSRARAMGNKEQHLYPVAEMRELVITATSTMLRLFHEACKHMDVDTLVETIQEYRGNGFDGFRFVRFMCTRLNLALPTTAYGYLEILCQGSPIARALIHQLCLIEDGKFLRPRTHGKFIVAEDVPLNAMFLEWVLNMIGLKVVVFHAGLSAQARNDLQEEFNDPKSDIDGLINMYNVGGEGRNFWLDCHTLYMATSGKHEAAEKQQAGRIIRAPQKENVQIIKLMLKNSIAAYRESRKRHKYMIELATRAHDPVIQRLLIRCLNEWQAFVKEAQDDPANRALMEQLKEKSEIDENKEEMFKAGAVADSVDLVELPAPEGPRKRQQVRRFADATFVKDREIQPGDQEPHNLSGARKKSRKMKGMKKRRRVTGKVDEDEEEEVQEEEEADLEVEDCYSEYEPSDSGDSNYSNSDMSEEDSEREEEDPTEESTTPKQATSSKNDEEKLTNAQRRAARKAAAAAMRNEEQEEEGVRQLKLLLTADPERVYTVEDLSSEKVLERALEITYCLRIGQRPDKVPSVHINYSAINHQLSEKIKLQTNADDSRELLKDMLAATSNVAPDAPLETATVSTVPPADSTSAEGAREYSKELAPVLLQMCKARKILRNETRKEEYIQLLEADDARIQVAKTRESLKPRPLKDYSTEPPEELRKKLVGLNVPGAETMDQDDLVYTAHTINVTMFKKKKVEYEEWPDFYLILDLARRKGVKIKDVEEISRKERIVALRQIDKQDHISTWREKFIVFP</sequence>
<dbReference type="EMBL" id="JAPEUX010000010">
    <property type="protein sequence ID" value="KAJ4344685.1"/>
    <property type="molecule type" value="Genomic_DNA"/>
</dbReference>
<feature type="compositionally biased region" description="Low complexity" evidence="5">
    <location>
        <begin position="1"/>
        <end position="16"/>
    </location>
</feature>
<evidence type="ECO:0000313" key="8">
    <source>
        <dbReference type="Proteomes" id="UP001140513"/>
    </source>
</evidence>
<evidence type="ECO:0000256" key="3">
    <source>
        <dbReference type="ARBA" id="ARBA00022840"/>
    </source>
</evidence>
<dbReference type="Gene3D" id="3.40.50.10810">
    <property type="entry name" value="Tandem AAA-ATPase domain"/>
    <property type="match status" value="1"/>
</dbReference>
<keyword evidence="4" id="KW-0175">Coiled coil</keyword>
<keyword evidence="1" id="KW-0547">Nucleotide-binding</keyword>
<feature type="compositionally biased region" description="Basic residues" evidence="5">
    <location>
        <begin position="1393"/>
        <end position="1410"/>
    </location>
</feature>
<feature type="compositionally biased region" description="Basic and acidic residues" evidence="5">
    <location>
        <begin position="1373"/>
        <end position="1387"/>
    </location>
</feature>
<dbReference type="OrthoDB" id="3795607at2759"/>
<dbReference type="InterPro" id="IPR027417">
    <property type="entry name" value="P-loop_NTPase"/>
</dbReference>
<dbReference type="InterPro" id="IPR050628">
    <property type="entry name" value="SNF2_RAD54_helicase_TF"/>
</dbReference>
<dbReference type="GeneID" id="80915959"/>
<name>A0A9W9C650_9PLEO</name>
<dbReference type="Gene3D" id="3.40.50.300">
    <property type="entry name" value="P-loop containing nucleotide triphosphate hydrolases"/>
    <property type="match status" value="1"/>
</dbReference>